<dbReference type="Gene3D" id="1.20.1280.50">
    <property type="match status" value="1"/>
</dbReference>
<gene>
    <name evidence="2" type="ORF">CCACVL1_17117</name>
</gene>
<keyword evidence="3" id="KW-1185">Reference proteome</keyword>
<dbReference type="AlphaFoldDB" id="A0A1R3HUI1"/>
<organism evidence="2 3">
    <name type="scientific">Corchorus capsularis</name>
    <name type="common">Jute</name>
    <dbReference type="NCBI Taxonomy" id="210143"/>
    <lineage>
        <taxon>Eukaryota</taxon>
        <taxon>Viridiplantae</taxon>
        <taxon>Streptophyta</taxon>
        <taxon>Embryophyta</taxon>
        <taxon>Tracheophyta</taxon>
        <taxon>Spermatophyta</taxon>
        <taxon>Magnoliopsida</taxon>
        <taxon>eudicotyledons</taxon>
        <taxon>Gunneridae</taxon>
        <taxon>Pentapetalae</taxon>
        <taxon>rosids</taxon>
        <taxon>malvids</taxon>
        <taxon>Malvales</taxon>
        <taxon>Malvaceae</taxon>
        <taxon>Grewioideae</taxon>
        <taxon>Apeibeae</taxon>
        <taxon>Corchorus</taxon>
    </lineage>
</organism>
<dbReference type="OMA" id="GCMVKRV"/>
<feature type="compositionally biased region" description="Polar residues" evidence="1">
    <location>
        <begin position="1"/>
        <end position="28"/>
    </location>
</feature>
<protein>
    <submittedName>
        <fullName evidence="2">Uncharacterized protein</fullName>
    </submittedName>
</protein>
<accession>A0A1R3HUI1</accession>
<sequence>MIEESNQVQPESSTNQETPVHELSQLQEPMSKEPQFSKKAEEIEETESMDIDALAVIERWSKPYFLRKVLKEGLGDDRNMHNLIAIAVHAVLLESGFVGFDPVSKLQIYRFPDEWHSPVTIYYSLPELLRHDNKFGSNLTDYLVIEFRTLGKFVHVYGSLGSGLHILSLDEHRFAPTLDLVWANCDENDIGNKSLYSEDVLSEFWKIVKDGIALPLLIDLCDRTGLTLPACFDAPTIELKIKIAESSIGVDIARMECVCKEIRNLASNNDLWERKCEVEFPNYLNIAKSHWKSVYQRCWTWENKEPKFRSFRGGIPHFPIMNYPPFLPRISGGGL</sequence>
<feature type="region of interest" description="Disordered" evidence="1">
    <location>
        <begin position="1"/>
        <end position="44"/>
    </location>
</feature>
<name>A0A1R3HUI1_COCAP</name>
<dbReference type="CDD" id="cd22165">
    <property type="entry name" value="F-box_AtSKIP22-like"/>
    <property type="match status" value="1"/>
</dbReference>
<evidence type="ECO:0000256" key="1">
    <source>
        <dbReference type="SAM" id="MobiDB-lite"/>
    </source>
</evidence>
<dbReference type="SUPFAM" id="SSF81383">
    <property type="entry name" value="F-box domain"/>
    <property type="match status" value="1"/>
</dbReference>
<dbReference type="Gene3D" id="3.40.1000.30">
    <property type="match status" value="1"/>
</dbReference>
<dbReference type="PANTHER" id="PTHR47602:SF2">
    <property type="entry name" value="F-BOX PROTEIN SKIP22"/>
    <property type="match status" value="1"/>
</dbReference>
<evidence type="ECO:0000313" key="2">
    <source>
        <dbReference type="EMBL" id="OMO73831.1"/>
    </source>
</evidence>
<evidence type="ECO:0000313" key="3">
    <source>
        <dbReference type="Proteomes" id="UP000188268"/>
    </source>
</evidence>
<dbReference type="OrthoDB" id="101791at2759"/>
<proteinExistence type="predicted"/>
<dbReference type="InterPro" id="IPR036047">
    <property type="entry name" value="F-box-like_dom_sf"/>
</dbReference>
<dbReference type="PANTHER" id="PTHR47602">
    <property type="entry name" value="F-BOX PROTEIN SKIP22"/>
    <property type="match status" value="1"/>
</dbReference>
<dbReference type="EMBL" id="AWWV01011157">
    <property type="protein sequence ID" value="OMO73831.1"/>
    <property type="molecule type" value="Genomic_DNA"/>
</dbReference>
<comment type="caution">
    <text evidence="2">The sequence shown here is derived from an EMBL/GenBank/DDBJ whole genome shotgun (WGS) entry which is preliminary data.</text>
</comment>
<dbReference type="Proteomes" id="UP000188268">
    <property type="component" value="Unassembled WGS sequence"/>
</dbReference>
<reference evidence="2 3" key="1">
    <citation type="submission" date="2013-09" db="EMBL/GenBank/DDBJ databases">
        <title>Corchorus capsularis genome sequencing.</title>
        <authorList>
            <person name="Alam M."/>
            <person name="Haque M.S."/>
            <person name="Islam M.S."/>
            <person name="Emdad E.M."/>
            <person name="Islam M.M."/>
            <person name="Ahmed B."/>
            <person name="Halim A."/>
            <person name="Hossen Q.M.M."/>
            <person name="Hossain M.Z."/>
            <person name="Ahmed R."/>
            <person name="Khan M.M."/>
            <person name="Islam R."/>
            <person name="Rashid M.M."/>
            <person name="Khan S.A."/>
            <person name="Rahman M.S."/>
            <person name="Alam M."/>
        </authorList>
    </citation>
    <scope>NUCLEOTIDE SEQUENCE [LARGE SCALE GENOMIC DNA]</scope>
    <source>
        <strain evidence="3">cv. CVL-1</strain>
        <tissue evidence="2">Whole seedling</tissue>
    </source>
</reference>
<dbReference type="Gramene" id="OMO73831">
    <property type="protein sequence ID" value="OMO73831"/>
    <property type="gene ID" value="CCACVL1_17117"/>
</dbReference>